<dbReference type="RefSeq" id="XP_020819239.1">
    <property type="nucleotide sequence ID" value="XM_020963580.1"/>
</dbReference>
<organism evidence="15 16">
    <name type="scientific">Phascolarctos cinereus</name>
    <name type="common">Koala</name>
    <dbReference type="NCBI Taxonomy" id="38626"/>
    <lineage>
        <taxon>Eukaryota</taxon>
        <taxon>Metazoa</taxon>
        <taxon>Chordata</taxon>
        <taxon>Craniata</taxon>
        <taxon>Vertebrata</taxon>
        <taxon>Euteleostomi</taxon>
        <taxon>Mammalia</taxon>
        <taxon>Metatheria</taxon>
        <taxon>Diprotodontia</taxon>
        <taxon>Phascolarctidae</taxon>
        <taxon>Phascolarctos</taxon>
    </lineage>
</organism>
<evidence type="ECO:0000256" key="11">
    <source>
        <dbReference type="ARBA" id="ARBA00023246"/>
    </source>
</evidence>
<comment type="subcellular location">
    <subcellularLocation>
        <location evidence="1">Cytoplasm</location>
    </subcellularLocation>
    <subcellularLocation>
        <location evidence="2 12">Secreted</location>
    </subcellularLocation>
</comment>
<comment type="subunit">
    <text evidence="12">Monomer.</text>
</comment>
<dbReference type="GO" id="GO:0005125">
    <property type="term" value="F:cytokine activity"/>
    <property type="evidence" value="ECO:0007669"/>
    <property type="project" value="UniProtKB-UniRule"/>
</dbReference>
<evidence type="ECO:0000256" key="13">
    <source>
        <dbReference type="SAM" id="MobiDB-lite"/>
    </source>
</evidence>
<evidence type="ECO:0000259" key="14">
    <source>
        <dbReference type="Pfam" id="PF02394"/>
    </source>
</evidence>
<dbReference type="Gene3D" id="2.80.10.50">
    <property type="match status" value="1"/>
</dbReference>
<dbReference type="CTD" id="3552"/>
<dbReference type="GO" id="GO:0005615">
    <property type="term" value="C:extracellular space"/>
    <property type="evidence" value="ECO:0007669"/>
    <property type="project" value="UniProtKB-KW"/>
</dbReference>
<dbReference type="SMART" id="SM00125">
    <property type="entry name" value="IL1"/>
    <property type="match status" value="1"/>
</dbReference>
<evidence type="ECO:0000313" key="15">
    <source>
        <dbReference type="Proteomes" id="UP000515140"/>
    </source>
</evidence>
<dbReference type="PRINTS" id="PR00264">
    <property type="entry name" value="INTERLEUKIN1"/>
</dbReference>
<dbReference type="Pfam" id="PF02394">
    <property type="entry name" value="IL1_propep"/>
    <property type="match status" value="1"/>
</dbReference>
<dbReference type="KEGG" id="pcw:110192428"/>
<dbReference type="FunCoup" id="A0A6P5IKG2">
    <property type="interactions" value="603"/>
</dbReference>
<sequence length="315" mass="35329">MARVPDMFEELSSCNSEKEGLISDIDQVSLSQESFYPTSSPHHKENWTKVETSEETRHLNLQDCVAESAAQQEIEKKRQLTRRHPITNDYSVNVANIPEEDKDVIKYKLASLTFQNKVVFEFQSFITDQKVCDLKYRNLIRRGNILRAIAIQKSTPEATFDIGRYVTLSPAPNNGIAVTLRLSNTHLYVTAMKENEPIQLQEIPKTPTELDGSQSPILFYWTEHYSYGGTFASVANPELLLATQNKDALVSPKVLMILPPLMPPEVPMTPTLSNVPQSHHDPHSPSVPRSPPDSYTPNAPGSLHDPYTPSAPHAL</sequence>
<keyword evidence="5 12" id="KW-0202">Cytokine</keyword>
<dbReference type="GO" id="GO:0051781">
    <property type="term" value="P:positive regulation of cell division"/>
    <property type="evidence" value="ECO:0007669"/>
    <property type="project" value="UniProtKB-KW"/>
</dbReference>
<evidence type="ECO:0000256" key="10">
    <source>
        <dbReference type="ARBA" id="ARBA00023198"/>
    </source>
</evidence>
<dbReference type="AlphaFoldDB" id="A0A6P5IKG2"/>
<dbReference type="InterPro" id="IPR000975">
    <property type="entry name" value="IL-1_fam"/>
</dbReference>
<evidence type="ECO:0000256" key="2">
    <source>
        <dbReference type="ARBA" id="ARBA00004613"/>
    </source>
</evidence>
<keyword evidence="4" id="KW-0963">Cytoplasm</keyword>
<dbReference type="SUPFAM" id="SSF50353">
    <property type="entry name" value="Cytokine"/>
    <property type="match status" value="1"/>
</dbReference>
<dbReference type="GeneID" id="110192428"/>
<protein>
    <recommendedName>
        <fullName evidence="12">Interleukin-1</fullName>
    </recommendedName>
</protein>
<dbReference type="PANTHER" id="PTHR10078:SF33">
    <property type="entry name" value="INTERLEUKIN-1 ALPHA"/>
    <property type="match status" value="1"/>
</dbReference>
<evidence type="ECO:0000256" key="6">
    <source>
        <dbReference type="ARBA" id="ARBA00022525"/>
    </source>
</evidence>
<evidence type="ECO:0000256" key="9">
    <source>
        <dbReference type="ARBA" id="ARBA00023180"/>
    </source>
</evidence>
<evidence type="ECO:0000256" key="12">
    <source>
        <dbReference type="RuleBase" id="RU003753"/>
    </source>
</evidence>
<accession>A0A6P5IKG2</accession>
<dbReference type="PRINTS" id="PR01358">
    <property type="entry name" value="INTRLEUKIN1A"/>
</dbReference>
<comment type="similarity">
    <text evidence="3 12">Belongs to the IL-1 family.</text>
</comment>
<dbReference type="GO" id="GO:0033092">
    <property type="term" value="P:positive regulation of immature T cell proliferation in thymus"/>
    <property type="evidence" value="ECO:0007669"/>
    <property type="project" value="TreeGrafter"/>
</dbReference>
<dbReference type="GO" id="GO:0005149">
    <property type="term" value="F:interleukin-1 receptor binding"/>
    <property type="evidence" value="ECO:0007669"/>
    <property type="project" value="UniProtKB-UniRule"/>
</dbReference>
<dbReference type="Pfam" id="PF00340">
    <property type="entry name" value="IL1"/>
    <property type="match status" value="1"/>
</dbReference>
<evidence type="ECO:0000256" key="1">
    <source>
        <dbReference type="ARBA" id="ARBA00004496"/>
    </source>
</evidence>
<keyword evidence="9" id="KW-0325">Glycoprotein</keyword>
<evidence type="ECO:0000256" key="3">
    <source>
        <dbReference type="ARBA" id="ARBA00010448"/>
    </source>
</evidence>
<reference evidence="16" key="1">
    <citation type="submission" date="2025-08" db="UniProtKB">
        <authorList>
            <consortium name="RefSeq"/>
        </authorList>
    </citation>
    <scope>IDENTIFICATION</scope>
    <source>
        <tissue evidence="16">Spleen</tissue>
    </source>
</reference>
<gene>
    <name evidence="16" type="primary">IL1A</name>
</gene>
<evidence type="ECO:0000256" key="5">
    <source>
        <dbReference type="ARBA" id="ARBA00022514"/>
    </source>
</evidence>
<evidence type="ECO:0000256" key="7">
    <source>
        <dbReference type="ARBA" id="ARBA00022553"/>
    </source>
</evidence>
<evidence type="ECO:0000256" key="8">
    <source>
        <dbReference type="ARBA" id="ARBA00022620"/>
    </source>
</evidence>
<dbReference type="InterPro" id="IPR003502">
    <property type="entry name" value="IL-1_propep"/>
</dbReference>
<dbReference type="PANTHER" id="PTHR10078">
    <property type="entry name" value="INTERLEUKIN-1 FAMILY MEMBER"/>
    <property type="match status" value="1"/>
</dbReference>
<dbReference type="GO" id="GO:0006955">
    <property type="term" value="P:immune response"/>
    <property type="evidence" value="ECO:0007669"/>
    <property type="project" value="InterPro"/>
</dbReference>
<keyword evidence="10 12" id="KW-0395">Inflammatory response</keyword>
<keyword evidence="15" id="KW-1185">Reference proteome</keyword>
<dbReference type="GO" id="GO:0010628">
    <property type="term" value="P:positive regulation of gene expression"/>
    <property type="evidence" value="ECO:0007669"/>
    <property type="project" value="TreeGrafter"/>
</dbReference>
<keyword evidence="8 12" id="KW-0666">Pyrogen</keyword>
<dbReference type="Proteomes" id="UP000515140">
    <property type="component" value="Unplaced"/>
</dbReference>
<dbReference type="GO" id="GO:0071222">
    <property type="term" value="P:cellular response to lipopolysaccharide"/>
    <property type="evidence" value="ECO:0007669"/>
    <property type="project" value="TreeGrafter"/>
</dbReference>
<dbReference type="InParanoid" id="A0A6P5IKG2"/>
<dbReference type="InterPro" id="IPR008996">
    <property type="entry name" value="IL1/FGF"/>
</dbReference>
<evidence type="ECO:0000313" key="16">
    <source>
        <dbReference type="RefSeq" id="XP_020819239.1"/>
    </source>
</evidence>
<feature type="region of interest" description="Disordered" evidence="13">
    <location>
        <begin position="268"/>
        <end position="315"/>
    </location>
</feature>
<name>A0A6P5IKG2_PHACI</name>
<proteinExistence type="inferred from homology"/>
<dbReference type="GO" id="GO:0005829">
    <property type="term" value="C:cytosol"/>
    <property type="evidence" value="ECO:0007669"/>
    <property type="project" value="UniProtKB-UniRule"/>
</dbReference>
<keyword evidence="6 12" id="KW-0964">Secreted</keyword>
<evidence type="ECO:0000256" key="4">
    <source>
        <dbReference type="ARBA" id="ARBA00022490"/>
    </source>
</evidence>
<dbReference type="InterPro" id="IPR003295">
    <property type="entry name" value="IL-1_alpha"/>
</dbReference>
<keyword evidence="11 12" id="KW-0497">Mitogen</keyword>
<dbReference type="GO" id="GO:0019221">
    <property type="term" value="P:cytokine-mediated signaling pathway"/>
    <property type="evidence" value="ECO:0007669"/>
    <property type="project" value="TreeGrafter"/>
</dbReference>
<feature type="domain" description="Interleukin-1 propeptide" evidence="14">
    <location>
        <begin position="1"/>
        <end position="100"/>
    </location>
</feature>
<keyword evidence="7" id="KW-0597">Phosphoprotein</keyword>
<dbReference type="GO" id="GO:0001660">
    <property type="term" value="P:fever generation"/>
    <property type="evidence" value="ECO:0007669"/>
    <property type="project" value="UniProtKB-UniRule"/>
</dbReference>